<dbReference type="GO" id="GO:0003677">
    <property type="term" value="F:DNA binding"/>
    <property type="evidence" value="ECO:0007669"/>
    <property type="project" value="InterPro"/>
</dbReference>
<dbReference type="RefSeq" id="WP_183776809.1">
    <property type="nucleotide sequence ID" value="NZ_JACHFW010000040.1"/>
</dbReference>
<dbReference type="InterPro" id="IPR036397">
    <property type="entry name" value="RNaseH_sf"/>
</dbReference>
<dbReference type="PANTHER" id="PTHR35004">
    <property type="entry name" value="TRANSPOSASE RV3428C-RELATED"/>
    <property type="match status" value="1"/>
</dbReference>
<name>A0A7W8HDK4_9FIRM</name>
<dbReference type="Gene3D" id="1.10.1270.10">
    <property type="entry name" value="TrpR-like"/>
    <property type="match status" value="1"/>
</dbReference>
<dbReference type="InterPro" id="IPR038116">
    <property type="entry name" value="TrpR-like_sf"/>
</dbReference>
<evidence type="ECO:0000313" key="3">
    <source>
        <dbReference type="EMBL" id="MBB5266413.1"/>
    </source>
</evidence>
<dbReference type="InterPro" id="IPR001584">
    <property type="entry name" value="Integrase_cat-core"/>
</dbReference>
<comment type="similarity">
    <text evidence="1">Belongs to the transposase IS21/IS408/IS1162 family.</text>
</comment>
<dbReference type="PROSITE" id="PS50994">
    <property type="entry name" value="INTEGRASE"/>
    <property type="match status" value="1"/>
</dbReference>
<dbReference type="EMBL" id="JACHFW010000040">
    <property type="protein sequence ID" value="MBB5266413.1"/>
    <property type="molecule type" value="Genomic_DNA"/>
</dbReference>
<dbReference type="GO" id="GO:0006355">
    <property type="term" value="P:regulation of DNA-templated transcription"/>
    <property type="evidence" value="ECO:0007669"/>
    <property type="project" value="InterPro"/>
</dbReference>
<protein>
    <submittedName>
        <fullName evidence="3">Transposase</fullName>
    </submittedName>
</protein>
<dbReference type="SUPFAM" id="SSF46894">
    <property type="entry name" value="C-terminal effector domain of the bipartite response regulators"/>
    <property type="match status" value="1"/>
</dbReference>
<dbReference type="InterPro" id="IPR012337">
    <property type="entry name" value="RNaseH-like_sf"/>
</dbReference>
<dbReference type="SUPFAM" id="SSF53098">
    <property type="entry name" value="Ribonuclease H-like"/>
    <property type="match status" value="1"/>
</dbReference>
<dbReference type="NCBIfam" id="NF033546">
    <property type="entry name" value="transpos_IS21"/>
    <property type="match status" value="1"/>
</dbReference>
<dbReference type="InterPro" id="IPR016032">
    <property type="entry name" value="Sig_transdc_resp-reg_C-effctor"/>
</dbReference>
<reference evidence="3 4" key="1">
    <citation type="submission" date="2020-08" db="EMBL/GenBank/DDBJ databases">
        <title>Genomic Encyclopedia of Type Strains, Phase IV (KMG-IV): sequencing the most valuable type-strain genomes for metagenomic binning, comparative biology and taxonomic classification.</title>
        <authorList>
            <person name="Goeker M."/>
        </authorList>
    </citation>
    <scope>NUCLEOTIDE SEQUENCE [LARGE SCALE GENOMIC DNA]</scope>
    <source>
        <strain evidence="3 4">DSM 106146</strain>
    </source>
</reference>
<comment type="caution">
    <text evidence="3">The sequence shown here is derived from an EMBL/GenBank/DDBJ whole genome shotgun (WGS) entry which is preliminary data.</text>
</comment>
<gene>
    <name evidence="3" type="ORF">HNP82_003570</name>
</gene>
<evidence type="ECO:0000259" key="2">
    <source>
        <dbReference type="PROSITE" id="PS50994"/>
    </source>
</evidence>
<evidence type="ECO:0000256" key="1">
    <source>
        <dbReference type="ARBA" id="ARBA00009277"/>
    </source>
</evidence>
<dbReference type="AlphaFoldDB" id="A0A7W8HDK4"/>
<organism evidence="3 4">
    <name type="scientific">Catenibacillus scindens</name>
    <dbReference type="NCBI Taxonomy" id="673271"/>
    <lineage>
        <taxon>Bacteria</taxon>
        <taxon>Bacillati</taxon>
        <taxon>Bacillota</taxon>
        <taxon>Clostridia</taxon>
        <taxon>Lachnospirales</taxon>
        <taxon>Lachnospiraceae</taxon>
        <taxon>Catenibacillus</taxon>
    </lineage>
</organism>
<feature type="domain" description="Integrase catalytic" evidence="2">
    <location>
        <begin position="130"/>
        <end position="311"/>
    </location>
</feature>
<keyword evidence="4" id="KW-1185">Reference proteome</keyword>
<evidence type="ECO:0000313" key="4">
    <source>
        <dbReference type="Proteomes" id="UP000543642"/>
    </source>
</evidence>
<dbReference type="GO" id="GO:0015074">
    <property type="term" value="P:DNA integration"/>
    <property type="evidence" value="ECO:0007669"/>
    <property type="project" value="InterPro"/>
</dbReference>
<accession>A0A7W8HDK4</accession>
<proteinExistence type="inferred from homology"/>
<dbReference type="PANTHER" id="PTHR35004:SF8">
    <property type="entry name" value="TRANSPOSASE RV3428C-RELATED"/>
    <property type="match status" value="1"/>
</dbReference>
<dbReference type="Pfam" id="PF22483">
    <property type="entry name" value="Mu-transpos_C_2"/>
    <property type="match status" value="1"/>
</dbReference>
<sequence>MSKEKQILHMLLDGYSQRRIASTLCVSRNTVAKVARAASDHQLSKDALESMEEMEIHNTLFPEEALLPTLVTPDFPYIHKELLKSGVTLKLLWQEYVDTCRDAGKPPYGYSQYCKLYQDYVSKNKLTMHIQHKPGDKLMVDWAGTALPLYDKISGNSSKVYLFVATLPFSMYCYAQACRTMKEEDWINAHIAMYEFFGGVTRILTPDNLKVGILSNRKYEDPVVNRSYQELADHYHTALLPARVLAPRDKAAVEGSVGNLTSHIIARLRNRKFFDIHTMNAAVRKELDRFNEAPFQKKDGSRHSVFLEEELPFLQPLPRYPYEFAQWKSATVQLNYHIAIDFQNYSVPYEYVRKKVDVRYTKSSIEVYYKGNRICSHKRLYGRRGQYSTIPEHMPVNHQLYSEWDKARFLKWASGIGESTHQVIQGIFDSYRIEEQAYKGCLSLLELADKYTPERLEHACKAALERIPSPRYKNIRLILESGNDKAAGPSNQSSEAIHDESYALVRGASYYGGGSHEK</sequence>
<dbReference type="InterPro" id="IPR054353">
    <property type="entry name" value="IstA-like_C"/>
</dbReference>
<dbReference type="Proteomes" id="UP000543642">
    <property type="component" value="Unassembled WGS sequence"/>
</dbReference>
<dbReference type="Gene3D" id="3.30.420.10">
    <property type="entry name" value="Ribonuclease H-like superfamily/Ribonuclease H"/>
    <property type="match status" value="1"/>
</dbReference>